<comment type="caution">
    <text evidence="1">The sequence shown here is derived from an EMBL/GenBank/DDBJ whole genome shotgun (WGS) entry which is preliminary data.</text>
</comment>
<evidence type="ECO:0000313" key="2">
    <source>
        <dbReference type="Proteomes" id="UP001223390"/>
    </source>
</evidence>
<accession>A0ABT7H5W8</accession>
<keyword evidence="2" id="KW-1185">Reference proteome</keyword>
<protein>
    <submittedName>
        <fullName evidence="1">Uncharacterized protein</fullName>
    </submittedName>
</protein>
<proteinExistence type="predicted"/>
<dbReference type="Proteomes" id="UP001223390">
    <property type="component" value="Unassembled WGS sequence"/>
</dbReference>
<reference evidence="1 2" key="1">
    <citation type="submission" date="2023-05" db="EMBL/GenBank/DDBJ databases">
        <title>Sequencing and Assembly of Streptomyces sp. NP73.</title>
        <authorList>
            <person name="Konwar A.N."/>
            <person name="Saikia K."/>
            <person name="Thakur D."/>
        </authorList>
    </citation>
    <scope>NUCLEOTIDE SEQUENCE [LARGE SCALE GENOMIC DNA]</scope>
    <source>
        <strain evidence="1 2">NP73</strain>
    </source>
</reference>
<dbReference type="RefSeq" id="WP_285346725.1">
    <property type="nucleotide sequence ID" value="NZ_JASITI010000104.1"/>
</dbReference>
<dbReference type="EMBL" id="JASITI010000104">
    <property type="protein sequence ID" value="MDK9501302.1"/>
    <property type="molecule type" value="Genomic_DNA"/>
</dbReference>
<gene>
    <name evidence="1" type="ORF">QEZ40_000579</name>
</gene>
<evidence type="ECO:0000313" key="1">
    <source>
        <dbReference type="EMBL" id="MDK9501302.1"/>
    </source>
</evidence>
<sequence length="108" mass="11811">MALYYTGAGHLAAVAVDALNGPQVTLDGTGLVGRVPSEAEDWLHVYAEEHAHTDLKYAVDGNPVSGDLGLFIRVQRAGDIVLTRPVFLFKGWTGDMWDCIPAEEWHTF</sequence>
<organism evidence="1 2">
    <name type="scientific">Streptomyces katrae</name>
    <dbReference type="NCBI Taxonomy" id="68223"/>
    <lineage>
        <taxon>Bacteria</taxon>
        <taxon>Bacillati</taxon>
        <taxon>Actinomycetota</taxon>
        <taxon>Actinomycetes</taxon>
        <taxon>Kitasatosporales</taxon>
        <taxon>Streptomycetaceae</taxon>
        <taxon>Streptomyces</taxon>
    </lineage>
</organism>
<name>A0ABT7H5W8_9ACTN</name>